<evidence type="ECO:0000256" key="5">
    <source>
        <dbReference type="ARBA" id="ARBA00022777"/>
    </source>
</evidence>
<proteinExistence type="inferred from homology"/>
<dbReference type="OMA" id="SYTTLEC"/>
<feature type="domain" description="Phosphofructokinase" evidence="10">
    <location>
        <begin position="92"/>
        <end position="457"/>
    </location>
</feature>
<dbReference type="UniPathway" id="UPA00109">
    <property type="reaction ID" value="UER00182"/>
</dbReference>
<dbReference type="InterPro" id="IPR035966">
    <property type="entry name" value="PKF_sf"/>
</dbReference>
<dbReference type="GO" id="GO:0046872">
    <property type="term" value="F:metal ion binding"/>
    <property type="evidence" value="ECO:0007669"/>
    <property type="project" value="UniProtKB-KW"/>
</dbReference>
<dbReference type="NCBIfam" id="NF005482">
    <property type="entry name" value="PRK07085.1"/>
    <property type="match status" value="1"/>
</dbReference>
<gene>
    <name evidence="11" type="ORF">GSBLH_T00001374001</name>
    <name evidence="12" type="ORF">GSBLH_T00003162001</name>
</gene>
<protein>
    <recommendedName>
        <fullName evidence="9">6-phosphofructokinase</fullName>
        <ecNumber evidence="9">2.7.1.-</ecNumber>
    </recommendedName>
</protein>
<dbReference type="PANTHER" id="PTHR43650:SF17">
    <property type="entry name" value="PYROPHOSPHATE--FRUCTOSE 6-PHOSPHATE 1-PHOSPHOTRANSFERASE SUBUNIT ALPHA 1"/>
    <property type="match status" value="1"/>
</dbReference>
<dbReference type="InterPro" id="IPR022953">
    <property type="entry name" value="ATP_PFK"/>
</dbReference>
<comment type="cofactor">
    <cofactor evidence="1">
        <name>Mg(2+)</name>
        <dbReference type="ChEBI" id="CHEBI:18420"/>
    </cofactor>
</comment>
<evidence type="ECO:0000256" key="7">
    <source>
        <dbReference type="ARBA" id="ARBA00023152"/>
    </source>
</evidence>
<dbReference type="RefSeq" id="XP_012895231.1">
    <property type="nucleotide sequence ID" value="XM_013039777.1"/>
</dbReference>
<comment type="catalytic activity">
    <reaction evidence="8">
        <text>beta-D-fructose 6-phosphate + diphosphate = beta-D-fructose 1,6-bisphosphate + phosphate + H(+)</text>
        <dbReference type="Rhea" id="RHEA:13613"/>
        <dbReference type="ChEBI" id="CHEBI:15378"/>
        <dbReference type="ChEBI" id="CHEBI:32966"/>
        <dbReference type="ChEBI" id="CHEBI:33019"/>
        <dbReference type="ChEBI" id="CHEBI:43474"/>
        <dbReference type="ChEBI" id="CHEBI:57634"/>
        <dbReference type="EC" id="2.7.1.90"/>
    </reaction>
</comment>
<dbReference type="GO" id="GO:0015979">
    <property type="term" value="P:photosynthesis"/>
    <property type="evidence" value="ECO:0007669"/>
    <property type="project" value="TreeGrafter"/>
</dbReference>
<dbReference type="AlphaFoldDB" id="D8LZE4"/>
<dbReference type="InterPro" id="IPR000023">
    <property type="entry name" value="Phosphofructokinase_dom"/>
</dbReference>
<organism evidence="11">
    <name type="scientific">Blastocystis hominis</name>
    <dbReference type="NCBI Taxonomy" id="12968"/>
    <lineage>
        <taxon>Eukaryota</taxon>
        <taxon>Sar</taxon>
        <taxon>Stramenopiles</taxon>
        <taxon>Bigyra</taxon>
        <taxon>Opalozoa</taxon>
        <taxon>Opalinata</taxon>
        <taxon>Blastocystidae</taxon>
        <taxon>Blastocystis</taxon>
    </lineage>
</organism>
<dbReference type="GO" id="GO:0005829">
    <property type="term" value="C:cytosol"/>
    <property type="evidence" value="ECO:0007669"/>
    <property type="project" value="TreeGrafter"/>
</dbReference>
<evidence type="ECO:0000256" key="9">
    <source>
        <dbReference type="HAMAP-Rule" id="MF_03185"/>
    </source>
</evidence>
<dbReference type="NCBIfam" id="TIGR02477">
    <property type="entry name" value="PFKA_PPi"/>
    <property type="match status" value="1"/>
</dbReference>
<dbReference type="GO" id="GO:0006002">
    <property type="term" value="P:fructose 6-phosphate metabolic process"/>
    <property type="evidence" value="ECO:0007669"/>
    <property type="project" value="InterPro"/>
</dbReference>
<comment type="pathway">
    <text evidence="9">Carbohydrate degradation; glycolysis; D-glyceraldehyde 3-phosphate and glycerone phosphate from D-glucose: step 3/4.</text>
</comment>
<dbReference type="GeneID" id="24920275"/>
<evidence type="ECO:0000256" key="8">
    <source>
        <dbReference type="ARBA" id="ARBA00048072"/>
    </source>
</evidence>
<comment type="caution">
    <text evidence="9">Lacks conserved residue(s) required for the propagation of feature annotation.</text>
</comment>
<evidence type="ECO:0000313" key="13">
    <source>
        <dbReference type="Proteomes" id="UP000008312"/>
    </source>
</evidence>
<dbReference type="OrthoDB" id="537915at2759"/>
<dbReference type="GO" id="GO:0005524">
    <property type="term" value="F:ATP binding"/>
    <property type="evidence" value="ECO:0007669"/>
    <property type="project" value="InterPro"/>
</dbReference>
<dbReference type="InParanoid" id="D8LZE4"/>
<dbReference type="GeneID" id="24918638"/>
<evidence type="ECO:0000259" key="10">
    <source>
        <dbReference type="Pfam" id="PF00365"/>
    </source>
</evidence>
<evidence type="ECO:0000256" key="6">
    <source>
        <dbReference type="ARBA" id="ARBA00022842"/>
    </source>
</evidence>
<comment type="function">
    <text evidence="9">Catalyzes the phosphorylation of D-fructose 6-phosphate to fructose 1,6-bisphosphate, the first committing step of glycolysis.</text>
</comment>
<keyword evidence="6 9" id="KW-0460">Magnesium</keyword>
<dbReference type="SUPFAM" id="SSF53784">
    <property type="entry name" value="Phosphofructokinase"/>
    <property type="match status" value="1"/>
</dbReference>
<keyword evidence="13" id="KW-1185">Reference proteome</keyword>
<keyword evidence="4 9" id="KW-0479">Metal-binding</keyword>
<dbReference type="GO" id="GO:0009749">
    <property type="term" value="P:response to glucose"/>
    <property type="evidence" value="ECO:0007669"/>
    <property type="project" value="TreeGrafter"/>
</dbReference>
<dbReference type="PANTHER" id="PTHR43650">
    <property type="entry name" value="PYROPHOSPHATE--FRUCTOSE 6-PHOSPHATE 1-PHOSPHOTRANSFERASE"/>
    <property type="match status" value="1"/>
</dbReference>
<dbReference type="InterPro" id="IPR011183">
    <property type="entry name" value="PfpB_PPi_PFK"/>
</dbReference>
<dbReference type="HAMAP" id="MF_01980">
    <property type="entry name" value="Phosphofructokinase_II_Long"/>
    <property type="match status" value="1"/>
</dbReference>
<dbReference type="Gene3D" id="3.40.50.460">
    <property type="entry name" value="Phosphofructokinase domain"/>
    <property type="match status" value="1"/>
</dbReference>
<evidence type="ECO:0000256" key="3">
    <source>
        <dbReference type="ARBA" id="ARBA00022679"/>
    </source>
</evidence>
<dbReference type="RefSeq" id="XP_012897309.1">
    <property type="nucleotide sequence ID" value="XM_013041855.1"/>
</dbReference>
<dbReference type="EMBL" id="FN668658">
    <property type="protein sequence ID" value="CBK23261.2"/>
    <property type="molecule type" value="Genomic_DNA"/>
</dbReference>
<dbReference type="PRINTS" id="PR00476">
    <property type="entry name" value="PHFRCTKINASE"/>
</dbReference>
<name>D8LZE4_BLAHO</name>
<evidence type="ECO:0000256" key="1">
    <source>
        <dbReference type="ARBA" id="ARBA00001946"/>
    </source>
</evidence>
<keyword evidence="2 9" id="KW-0963">Cytoplasm</keyword>
<accession>D8LZE4</accession>
<dbReference type="Gene3D" id="1.10.10.480">
    <property type="entry name" value="Phosphofructokinase, domain 3"/>
    <property type="match status" value="1"/>
</dbReference>
<dbReference type="Pfam" id="PF00365">
    <property type="entry name" value="PFK"/>
    <property type="match status" value="1"/>
</dbReference>
<evidence type="ECO:0000256" key="2">
    <source>
        <dbReference type="ARBA" id="ARBA00022490"/>
    </source>
</evidence>
<dbReference type="Proteomes" id="UP000008312">
    <property type="component" value="Unassembled WGS sequence"/>
</dbReference>
<evidence type="ECO:0000313" key="12">
    <source>
        <dbReference type="EMBL" id="CBK23261.2"/>
    </source>
</evidence>
<dbReference type="GO" id="GO:0003872">
    <property type="term" value="F:6-phosphofructokinase activity"/>
    <property type="evidence" value="ECO:0007669"/>
    <property type="project" value="UniProtKB-UniRule"/>
</dbReference>
<dbReference type="Gene3D" id="3.40.50.450">
    <property type="match status" value="1"/>
</dbReference>
<keyword evidence="7 9" id="KW-0324">Glycolysis</keyword>
<comment type="subcellular location">
    <subcellularLocation>
        <location evidence="9">Cytoplasm</location>
    </subcellularLocation>
</comment>
<dbReference type="EC" id="2.7.1.-" evidence="9"/>
<dbReference type="EMBL" id="FN668640">
    <property type="protein sequence ID" value="CBK21183.2"/>
    <property type="molecule type" value="Genomic_DNA"/>
</dbReference>
<dbReference type="GO" id="GO:0047334">
    <property type="term" value="F:diphosphate-fructose-6-phosphate 1-phosphotransferase activity"/>
    <property type="evidence" value="ECO:0007669"/>
    <property type="project" value="UniProtKB-EC"/>
</dbReference>
<evidence type="ECO:0000256" key="4">
    <source>
        <dbReference type="ARBA" id="ARBA00022723"/>
    </source>
</evidence>
<sequence length="606" mass="68075">MATFESIQTGNIHIDEGERNIEDLSPLAKDRINYKPRYPACFENPEKVNVEFFDHTTFKDIDRPLLEGYFPNSIHYPIMKFVDEEGRTDALNVGIVFCGRQSSGGHNVITGVFDYLHKMNPNSKLYGFIGGTSGLFEGSSVELTEEKLKLYRNMGGYDLLGRSADKISEEDYSKVVATCTKLNLHGLVLIGGAYTATDATLLTEFFLNSGVTTRIVVVPCDYSRDLKNHFIETTVGFDTFCRTVSQLIGNICTDSRSAAKYYHFIRLLGRSPSHVVLESALQSHPNYAVISEEVAAKRMTLLQVVNKIADMICQRAEKGLNYGVVLIPEGLIKAISEFYYLLDEISTYVNKGMKHEEIYAKLTPWSKALFDFLPAVIQKQIFNPPESRGSFQLHAISTEVMIGDLVKKELQRRKEEGSYNGHFDYQTHFLGYQARTSFPSLFDCDYAYALGREAAALIQNNLTGYMATLRNLKEEPSEWIPYAVPLLAFCTVEAKQGVYRPSIPESNVDMNDAPFLKFVAHRDSWAVKDDYCNPGSVQFGGAGSWNTTLSLQIEKHDYLKRIQLLRDELKAVEKICLPGCDALLVDSAIAGVEGVIEQLEIIKKKI</sequence>
<keyword evidence="5 9" id="KW-0418">Kinase</keyword>
<comment type="subunit">
    <text evidence="9">Homodimer or monomer.</text>
</comment>
<keyword evidence="3 9" id="KW-0808">Transferase</keyword>
<reference evidence="11" key="1">
    <citation type="submission" date="2010-02" db="EMBL/GenBank/DDBJ databases">
        <title>Sequencing and annotation of the Blastocystis hominis genome.</title>
        <authorList>
            <person name="Wincker P."/>
        </authorList>
    </citation>
    <scope>NUCLEOTIDE SEQUENCE</scope>
    <source>
        <strain evidence="11">Singapore isolate B</strain>
    </source>
</reference>
<comment type="similarity">
    <text evidence="9">Belongs to the phosphofructokinase type A (PFKA) family. PPi-dependent PFK group II subfamily. Clade 'Long' sub-subfamily.</text>
</comment>
<evidence type="ECO:0000313" key="11">
    <source>
        <dbReference type="EMBL" id="CBK21183.2"/>
    </source>
</evidence>